<dbReference type="InterPro" id="IPR013217">
    <property type="entry name" value="Methyltransf_12"/>
</dbReference>
<proteinExistence type="predicted"/>
<accession>A0A4Q0YET2</accession>
<organism evidence="2 3">
    <name type="scientific">Halarcobacter ebronensis</name>
    <dbReference type="NCBI Taxonomy" id="1462615"/>
    <lineage>
        <taxon>Bacteria</taxon>
        <taxon>Pseudomonadati</taxon>
        <taxon>Campylobacterota</taxon>
        <taxon>Epsilonproteobacteria</taxon>
        <taxon>Campylobacterales</taxon>
        <taxon>Arcobacteraceae</taxon>
        <taxon>Halarcobacter</taxon>
    </lineage>
</organism>
<dbReference type="RefSeq" id="WP_128980138.1">
    <property type="nucleotide sequence ID" value="NZ_PDKJ01000004.1"/>
</dbReference>
<evidence type="ECO:0000313" key="2">
    <source>
        <dbReference type="EMBL" id="RXJ69000.1"/>
    </source>
</evidence>
<dbReference type="SUPFAM" id="SSF53335">
    <property type="entry name" value="S-adenosyl-L-methionine-dependent methyltransferases"/>
    <property type="match status" value="1"/>
</dbReference>
<sequence>MKINKIEDTFNEDTYIKHNSTLALEDVEYKFSYIKDLLDNLIIKKEEISILDVGGGGGFLGKKVAEYFFSKGYNIKFSALDVSGKMLEIQKKNNSFIQSTYNCYLEDLPNNKSFDLVLMIDVIEHIKDREYASKKISKISDYALYNIPIEVNAFDILKNIYMKNGYYKMQNETLGHVHFFSYFSAKKHFSDYFTPIIHRFPNYANHILYCNTDEFDQQRNNKLRRYELKISDFIYKYLRILAPVINQGSLFLLGKSKNGE</sequence>
<dbReference type="Pfam" id="PF08242">
    <property type="entry name" value="Methyltransf_12"/>
    <property type="match status" value="1"/>
</dbReference>
<dbReference type="Proteomes" id="UP000290172">
    <property type="component" value="Unassembled WGS sequence"/>
</dbReference>
<evidence type="ECO:0000313" key="3">
    <source>
        <dbReference type="Proteomes" id="UP000290172"/>
    </source>
</evidence>
<dbReference type="AlphaFoldDB" id="A0A4Q0YET2"/>
<protein>
    <recommendedName>
        <fullName evidence="1">Methyltransferase type 12 domain-containing protein</fullName>
    </recommendedName>
</protein>
<dbReference type="EMBL" id="PDKJ01000004">
    <property type="protein sequence ID" value="RXJ69000.1"/>
    <property type="molecule type" value="Genomic_DNA"/>
</dbReference>
<gene>
    <name evidence="2" type="ORF">CRV08_06095</name>
</gene>
<name>A0A4Q0YET2_9BACT</name>
<evidence type="ECO:0000259" key="1">
    <source>
        <dbReference type="Pfam" id="PF08242"/>
    </source>
</evidence>
<reference evidence="2 3" key="1">
    <citation type="submission" date="2017-10" db="EMBL/GenBank/DDBJ databases">
        <title>Genomics of the genus Arcobacter.</title>
        <authorList>
            <person name="Perez-Cataluna A."/>
            <person name="Figueras M.J."/>
        </authorList>
    </citation>
    <scope>NUCLEOTIDE SEQUENCE [LARGE SCALE GENOMIC DNA]</scope>
    <source>
        <strain evidence="2 3">CECT 8993</strain>
    </source>
</reference>
<feature type="domain" description="Methyltransferase type 12" evidence="1">
    <location>
        <begin position="51"/>
        <end position="138"/>
    </location>
</feature>
<comment type="caution">
    <text evidence="2">The sequence shown here is derived from an EMBL/GenBank/DDBJ whole genome shotgun (WGS) entry which is preliminary data.</text>
</comment>
<dbReference type="InterPro" id="IPR029063">
    <property type="entry name" value="SAM-dependent_MTases_sf"/>
</dbReference>
<dbReference type="Gene3D" id="3.40.50.150">
    <property type="entry name" value="Vaccinia Virus protein VP39"/>
    <property type="match status" value="1"/>
</dbReference>